<evidence type="ECO:0000256" key="3">
    <source>
        <dbReference type="ARBA" id="ARBA00023004"/>
    </source>
</evidence>
<dbReference type="GO" id="GO:0051536">
    <property type="term" value="F:iron-sulfur cluster binding"/>
    <property type="evidence" value="ECO:0007669"/>
    <property type="project" value="UniProtKB-KW"/>
</dbReference>
<dbReference type="InterPro" id="IPR007197">
    <property type="entry name" value="rSAM"/>
</dbReference>
<evidence type="ECO:0000313" key="7">
    <source>
        <dbReference type="Proteomes" id="UP000283745"/>
    </source>
</evidence>
<protein>
    <submittedName>
        <fullName evidence="6">Anaerobic ribonucleoside-triphosphate reductase activating protein</fullName>
    </submittedName>
</protein>
<dbReference type="InterPro" id="IPR012840">
    <property type="entry name" value="NrdG2"/>
</dbReference>
<keyword evidence="1" id="KW-0949">S-adenosyl-L-methionine</keyword>
<dbReference type="InterPro" id="IPR058240">
    <property type="entry name" value="rSAM_sf"/>
</dbReference>
<keyword evidence="3" id="KW-0408">Iron</keyword>
<dbReference type="Pfam" id="PF04055">
    <property type="entry name" value="Radical_SAM"/>
    <property type="match status" value="1"/>
</dbReference>
<dbReference type="Proteomes" id="UP000283745">
    <property type="component" value="Unassembled WGS sequence"/>
</dbReference>
<evidence type="ECO:0000259" key="5">
    <source>
        <dbReference type="PROSITE" id="PS51918"/>
    </source>
</evidence>
<dbReference type="PANTHER" id="PTHR11228">
    <property type="entry name" value="RADICAL SAM DOMAIN PROTEIN"/>
    <property type="match status" value="1"/>
</dbReference>
<dbReference type="EMBL" id="QSKF01000002">
    <property type="protein sequence ID" value="RHE41494.1"/>
    <property type="molecule type" value="Genomic_DNA"/>
</dbReference>
<accession>A0A414JAE5</accession>
<evidence type="ECO:0000256" key="1">
    <source>
        <dbReference type="ARBA" id="ARBA00022691"/>
    </source>
</evidence>
<organism evidence="6 7">
    <name type="scientific">Blautia obeum</name>
    <dbReference type="NCBI Taxonomy" id="40520"/>
    <lineage>
        <taxon>Bacteria</taxon>
        <taxon>Bacillati</taxon>
        <taxon>Bacillota</taxon>
        <taxon>Clostridia</taxon>
        <taxon>Lachnospirales</taxon>
        <taxon>Lachnospiraceae</taxon>
        <taxon>Blautia</taxon>
    </lineage>
</organism>
<feature type="domain" description="Radical SAM core" evidence="5">
    <location>
        <begin position="13"/>
        <end position="229"/>
    </location>
</feature>
<keyword evidence="4" id="KW-0411">Iron-sulfur</keyword>
<dbReference type="Gene3D" id="3.20.20.70">
    <property type="entry name" value="Aldolase class I"/>
    <property type="match status" value="1"/>
</dbReference>
<dbReference type="InterPro" id="IPR050377">
    <property type="entry name" value="Radical_SAM_PqqE_MftC-like"/>
</dbReference>
<evidence type="ECO:0000313" key="6">
    <source>
        <dbReference type="EMBL" id="RHE41494.1"/>
    </source>
</evidence>
<sequence length="232" mass="26031">MPKIHGLNKTTLLDYPGRVAATVFLGHCNFRCPFCQNSSLVLNPAEEPEIPEEEVLSFLKKRQGILEGVCISGGEPTLAPDLEDFIQKIHNLGYPVKLDTNGTHPEVLKNLADKDLIQKAAVDIKACPENYPSLSGMLHPPLDAVRETVDFLLHGNLDYEFRTTVVRELHNEEDFVRIGKWLKGASGYYLQAYRDSEEVLQPGFSSYSLEELEHFREILLTTIPVVGIRGID</sequence>
<dbReference type="GO" id="GO:0003824">
    <property type="term" value="F:catalytic activity"/>
    <property type="evidence" value="ECO:0007669"/>
    <property type="project" value="InterPro"/>
</dbReference>
<dbReference type="AlphaFoldDB" id="A0A414JAE5"/>
<dbReference type="PANTHER" id="PTHR11228:SF27">
    <property type="entry name" value="GLYCYL-RADICAL ENZYME ACTIVATING ENZYME MJ1227-RELATED"/>
    <property type="match status" value="1"/>
</dbReference>
<name>A0A414JAE5_9FIRM</name>
<dbReference type="SFLD" id="SFLDG01094">
    <property type="entry name" value="Uncharacterised_Radical_SAM_Su"/>
    <property type="match status" value="1"/>
</dbReference>
<dbReference type="SUPFAM" id="SSF102114">
    <property type="entry name" value="Radical SAM enzymes"/>
    <property type="match status" value="1"/>
</dbReference>
<dbReference type="NCBIfam" id="TIGR02495">
    <property type="entry name" value="NrdG2"/>
    <property type="match status" value="1"/>
</dbReference>
<dbReference type="SFLD" id="SFLDS00029">
    <property type="entry name" value="Radical_SAM"/>
    <property type="match status" value="1"/>
</dbReference>
<comment type="caution">
    <text evidence="6">The sequence shown here is derived from an EMBL/GenBank/DDBJ whole genome shotgun (WGS) entry which is preliminary data.</text>
</comment>
<reference evidence="6 7" key="1">
    <citation type="submission" date="2018-08" db="EMBL/GenBank/DDBJ databases">
        <title>A genome reference for cultivated species of the human gut microbiota.</title>
        <authorList>
            <person name="Zou Y."/>
            <person name="Xue W."/>
            <person name="Luo G."/>
        </authorList>
    </citation>
    <scope>NUCLEOTIDE SEQUENCE [LARGE SCALE GENOMIC DNA]</scope>
    <source>
        <strain evidence="6 7">AM28-23</strain>
    </source>
</reference>
<dbReference type="SFLD" id="SFLDG01067">
    <property type="entry name" value="SPASM/twitch_domain_containing"/>
    <property type="match status" value="1"/>
</dbReference>
<dbReference type="RefSeq" id="WP_015540806.1">
    <property type="nucleotide sequence ID" value="NZ_CABJFK010000002.1"/>
</dbReference>
<proteinExistence type="predicted"/>
<evidence type="ECO:0000256" key="4">
    <source>
        <dbReference type="ARBA" id="ARBA00023014"/>
    </source>
</evidence>
<gene>
    <name evidence="6" type="ORF">DW740_04175</name>
</gene>
<dbReference type="GO" id="GO:0046872">
    <property type="term" value="F:metal ion binding"/>
    <property type="evidence" value="ECO:0007669"/>
    <property type="project" value="UniProtKB-KW"/>
</dbReference>
<evidence type="ECO:0000256" key="2">
    <source>
        <dbReference type="ARBA" id="ARBA00022723"/>
    </source>
</evidence>
<dbReference type="CDD" id="cd01335">
    <property type="entry name" value="Radical_SAM"/>
    <property type="match status" value="1"/>
</dbReference>
<dbReference type="PROSITE" id="PS51918">
    <property type="entry name" value="RADICAL_SAM"/>
    <property type="match status" value="1"/>
</dbReference>
<dbReference type="InterPro" id="IPR013785">
    <property type="entry name" value="Aldolase_TIM"/>
</dbReference>
<keyword evidence="2" id="KW-0479">Metal-binding</keyword>